<accession>A0ABD5RHE4</accession>
<feature type="transmembrane region" description="Helical" evidence="1">
    <location>
        <begin position="45"/>
        <end position="61"/>
    </location>
</feature>
<dbReference type="Proteomes" id="UP001596201">
    <property type="component" value="Unassembled WGS sequence"/>
</dbReference>
<evidence type="ECO:0000313" key="3">
    <source>
        <dbReference type="Proteomes" id="UP001596201"/>
    </source>
</evidence>
<keyword evidence="1" id="KW-0472">Membrane</keyword>
<evidence type="ECO:0000256" key="1">
    <source>
        <dbReference type="SAM" id="Phobius"/>
    </source>
</evidence>
<dbReference type="AlphaFoldDB" id="A0ABD5RHE4"/>
<evidence type="ECO:0000313" key="2">
    <source>
        <dbReference type="EMBL" id="MFC5369162.1"/>
    </source>
</evidence>
<name>A0ABD5RHE4_9EURY</name>
<dbReference type="Pfam" id="PF26041">
    <property type="entry name" value="DUF8011"/>
    <property type="match status" value="1"/>
</dbReference>
<feature type="transmembrane region" description="Helical" evidence="1">
    <location>
        <begin position="73"/>
        <end position="92"/>
    </location>
</feature>
<keyword evidence="1" id="KW-0812">Transmembrane</keyword>
<reference evidence="2 3" key="1">
    <citation type="journal article" date="2019" name="Int. J. Syst. Evol. Microbiol.">
        <title>The Global Catalogue of Microorganisms (GCM) 10K type strain sequencing project: providing services to taxonomists for standard genome sequencing and annotation.</title>
        <authorList>
            <consortium name="The Broad Institute Genomics Platform"/>
            <consortium name="The Broad Institute Genome Sequencing Center for Infectious Disease"/>
            <person name="Wu L."/>
            <person name="Ma J."/>
        </authorList>
    </citation>
    <scope>NUCLEOTIDE SEQUENCE [LARGE SCALE GENOMIC DNA]</scope>
    <source>
        <strain evidence="2 3">CGMCC 1.12237</strain>
    </source>
</reference>
<sequence>MPSLVDETLFSDPSGPGVALVHFGSAVAFTLILARSWFRGAPFTNYWLVFMVAGTALAGVAEALPSDWNRTAGFFRLAGIFTLASLLCLLVFTPELLL</sequence>
<keyword evidence="3" id="KW-1185">Reference proteome</keyword>
<comment type="caution">
    <text evidence="2">The sequence shown here is derived from an EMBL/GenBank/DDBJ whole genome shotgun (WGS) entry which is preliminary data.</text>
</comment>
<dbReference type="InterPro" id="IPR058324">
    <property type="entry name" value="DUF8011"/>
</dbReference>
<feature type="transmembrane region" description="Helical" evidence="1">
    <location>
        <begin position="20"/>
        <end position="38"/>
    </location>
</feature>
<proteinExistence type="predicted"/>
<dbReference type="EMBL" id="JBHSKX010000004">
    <property type="protein sequence ID" value="MFC5369162.1"/>
    <property type="molecule type" value="Genomic_DNA"/>
</dbReference>
<keyword evidence="1" id="KW-1133">Transmembrane helix</keyword>
<organism evidence="2 3">
    <name type="scientific">Salinirubrum litoreum</name>
    <dbReference type="NCBI Taxonomy" id="1126234"/>
    <lineage>
        <taxon>Archaea</taxon>
        <taxon>Methanobacteriati</taxon>
        <taxon>Methanobacteriota</taxon>
        <taxon>Stenosarchaea group</taxon>
        <taxon>Halobacteria</taxon>
        <taxon>Halobacteriales</taxon>
        <taxon>Haloferacaceae</taxon>
        <taxon>Salinirubrum</taxon>
    </lineage>
</organism>
<dbReference type="RefSeq" id="WP_227231215.1">
    <property type="nucleotide sequence ID" value="NZ_JAJCVJ010000003.1"/>
</dbReference>
<protein>
    <submittedName>
        <fullName evidence="2">Uncharacterized protein</fullName>
    </submittedName>
</protein>
<gene>
    <name evidence="2" type="ORF">ACFPJ5_19725</name>
</gene>